<dbReference type="Proteomes" id="UP000199495">
    <property type="component" value="Unassembled WGS sequence"/>
</dbReference>
<reference evidence="1 2" key="1">
    <citation type="submission" date="2016-10" db="EMBL/GenBank/DDBJ databases">
        <authorList>
            <person name="de Groot N.N."/>
        </authorList>
    </citation>
    <scope>NUCLEOTIDE SEQUENCE [LARGE SCALE GENOMIC DNA]</scope>
    <source>
        <strain evidence="1 2">CGMCC 1.10267</strain>
    </source>
</reference>
<keyword evidence="2" id="KW-1185">Reference proteome</keyword>
<name>A0A1G7SMP7_9HYPH</name>
<evidence type="ECO:0000313" key="1">
    <source>
        <dbReference type="EMBL" id="SDG24248.1"/>
    </source>
</evidence>
<accession>A0A1G7SMP7</accession>
<dbReference type="EMBL" id="FNCS01000001">
    <property type="protein sequence ID" value="SDG24248.1"/>
    <property type="molecule type" value="Genomic_DNA"/>
</dbReference>
<gene>
    <name evidence="1" type="ORF">SAMN04487974_101604</name>
</gene>
<proteinExistence type="predicted"/>
<dbReference type="AlphaFoldDB" id="A0A1G7SMP7"/>
<organism evidence="1 2">
    <name type="scientific">Pelagibacterium luteolum</name>
    <dbReference type="NCBI Taxonomy" id="440168"/>
    <lineage>
        <taxon>Bacteria</taxon>
        <taxon>Pseudomonadati</taxon>
        <taxon>Pseudomonadota</taxon>
        <taxon>Alphaproteobacteria</taxon>
        <taxon>Hyphomicrobiales</taxon>
        <taxon>Devosiaceae</taxon>
        <taxon>Pelagibacterium</taxon>
    </lineage>
</organism>
<evidence type="ECO:0000313" key="2">
    <source>
        <dbReference type="Proteomes" id="UP000199495"/>
    </source>
</evidence>
<sequence>MTPSSFIRMAGAAALTLALGACMDIDMEVDILSETEAEATMVTSTAADMYEMMQAQAVEGDEEFCAEGEIVANGDMIDCTMIQSGPFAELDFNTAEEGGPSIEAIGDGQVRVTFPTGELADAMAEDTGATDDPQMQAMITAMFEDRAITMTVTGGPIVDTNMEMAADGMSATYEIPFTTLFEGDTGLPPELYAVVQK</sequence>
<dbReference type="RefSeq" id="WP_090591216.1">
    <property type="nucleotide sequence ID" value="NZ_FNCS01000001.1"/>
</dbReference>
<dbReference type="OrthoDB" id="7948896at2"/>
<protein>
    <submittedName>
        <fullName evidence="1">Uncharacterized protein</fullName>
    </submittedName>
</protein>
<dbReference type="STRING" id="440168.SAMN04487974_101604"/>